<proteinExistence type="predicted"/>
<dbReference type="PANTHER" id="PTHR35787">
    <property type="entry name" value="GLYCEROL UPTAKE OPERON ANTITERMINATOR REGULATORY PROTEIN"/>
    <property type="match status" value="1"/>
</dbReference>
<evidence type="ECO:0000313" key="1">
    <source>
        <dbReference type="EMBL" id="MEN1760122.1"/>
    </source>
</evidence>
<dbReference type="EMBL" id="JBCITM010000005">
    <property type="protein sequence ID" value="MEN1760122.1"/>
    <property type="molecule type" value="Genomic_DNA"/>
</dbReference>
<evidence type="ECO:0000313" key="2">
    <source>
        <dbReference type="Proteomes" id="UP001407405"/>
    </source>
</evidence>
<dbReference type="SUPFAM" id="SSF110391">
    <property type="entry name" value="GlpP-like"/>
    <property type="match status" value="1"/>
</dbReference>
<accession>A0ABU9VSI0</accession>
<dbReference type="Pfam" id="PF04309">
    <property type="entry name" value="G3P_antiterm"/>
    <property type="match status" value="1"/>
</dbReference>
<comment type="caution">
    <text evidence="1">The sequence shown here is derived from an EMBL/GenBank/DDBJ whole genome shotgun (WGS) entry which is preliminary data.</text>
</comment>
<organism evidence="1 2">
    <name type="scientific">Anoxynatronum sibiricum</name>
    <dbReference type="NCBI Taxonomy" id="210623"/>
    <lineage>
        <taxon>Bacteria</taxon>
        <taxon>Bacillati</taxon>
        <taxon>Bacillota</taxon>
        <taxon>Clostridia</taxon>
        <taxon>Eubacteriales</taxon>
        <taxon>Clostridiaceae</taxon>
        <taxon>Anoxynatronum</taxon>
    </lineage>
</organism>
<gene>
    <name evidence="1" type="ORF">AAIG11_06540</name>
</gene>
<dbReference type="InterPro" id="IPR013785">
    <property type="entry name" value="Aldolase_TIM"/>
</dbReference>
<reference evidence="1 2" key="1">
    <citation type="submission" date="2024-04" db="EMBL/GenBank/DDBJ databases">
        <title>Genome sequencing and metabolic network reconstruction of aminoacids and betaine degradation by Anoxynatronum sibiricum.</title>
        <authorList>
            <person name="Detkova E.N."/>
            <person name="Boltjanskaja Y.V."/>
            <person name="Mardanov A.V."/>
            <person name="Kevbrin V."/>
        </authorList>
    </citation>
    <scope>NUCLEOTIDE SEQUENCE [LARGE SCALE GENOMIC DNA]</scope>
    <source>
        <strain evidence="1 2">Z-7981</strain>
    </source>
</reference>
<dbReference type="RefSeq" id="WP_343185442.1">
    <property type="nucleotide sequence ID" value="NZ_JBCITM010000005.1"/>
</dbReference>
<dbReference type="Gene3D" id="3.20.20.70">
    <property type="entry name" value="Aldolase class I"/>
    <property type="match status" value="1"/>
</dbReference>
<sequence>MMTHQQEVIATIHDHQGLIQALGYSQVKTLFVMNGDLMSLADTIGTIHKARRRVFLHADFIQGLATDAKGMEYVAQRLKPNGIITTRSQVVQLAKKHGLITVQRLFLIDTGGLQAGIKNLRHSQPDAVEVMPGVIPRVIRELRQSLTLPLIVGGLIQRREEVQQAFDAGADAVSLSGFQCWYQE</sequence>
<name>A0ABU9VSI0_9CLOT</name>
<protein>
    <submittedName>
        <fullName evidence="1">Glycerol-3-phosphate responsive antiterminator</fullName>
    </submittedName>
</protein>
<dbReference type="PIRSF" id="PIRSF016897">
    <property type="entry name" value="GlpP"/>
    <property type="match status" value="1"/>
</dbReference>
<dbReference type="Proteomes" id="UP001407405">
    <property type="component" value="Unassembled WGS sequence"/>
</dbReference>
<dbReference type="InterPro" id="IPR006699">
    <property type="entry name" value="GlpP"/>
</dbReference>
<dbReference type="PANTHER" id="PTHR35787:SF1">
    <property type="entry name" value="GLYCEROL UPTAKE OPERON ANTITERMINATOR REGULATORY PROTEIN"/>
    <property type="match status" value="1"/>
</dbReference>
<keyword evidence="2" id="KW-1185">Reference proteome</keyword>